<keyword evidence="2" id="KW-1185">Reference proteome</keyword>
<dbReference type="Proteomes" id="UP001141629">
    <property type="component" value="Unassembled WGS sequence"/>
</dbReference>
<sequence>MSEVIEADYLVIGAGAMGVAFVDALVAETDATVVLVDRNDQPGGHWVNAYPFVRLHQPSAYYGVNSRRLGTDSLDVSGWNEGFYELASGAEVCAYYDTVMRQDLLPTGRVRYFPMSEYLGDNHFRTLGGEDYRVEVRRRVVDATYLSVVVPSMRPPLYDVAPGVDCIPPNGLPKQPARDRYVIVGAGKTSMDVCLWLLRHGVAPDRLTWIKPRDSWLLDRAAVQPGPLFARRVLADFSAQARAINQATSIDDLYLRLEKLGCLLRIDPTVEPTMYRCAIVSRHELERLRLVENVVRMGRVRALEPGRIVLDGGTVDADPDTLYVDCTGDGIGTRPATPVFTPGHITLQSVRTCQPAFSAAVIARVEAMDADDDVKNDYCRPVEHPMEPLDWATMTLDFNHNQLTWFDDPEIMRWLNRARLNVVSHMQTDDDAAKAGAAQIAPRLRAANAKLEALLRV</sequence>
<dbReference type="EMBL" id="JACKVK010000001">
    <property type="protein sequence ID" value="MCV7419177.1"/>
    <property type="molecule type" value="Genomic_DNA"/>
</dbReference>
<reference evidence="1" key="1">
    <citation type="submission" date="2020-07" db="EMBL/GenBank/DDBJ databases">
        <authorList>
            <person name="Pettersson B.M.F."/>
            <person name="Behra P.R.K."/>
            <person name="Ramesh M."/>
            <person name="Das S."/>
            <person name="Dasgupta S."/>
            <person name="Kirsebom L.A."/>
        </authorList>
    </citation>
    <scope>NUCLEOTIDE SEQUENCE</scope>
    <source>
        <strain evidence="1">DSM 44838</strain>
    </source>
</reference>
<organism evidence="1 2">
    <name type="scientific">Mycobacterium yunnanensis</name>
    <dbReference type="NCBI Taxonomy" id="368477"/>
    <lineage>
        <taxon>Bacteria</taxon>
        <taxon>Bacillati</taxon>
        <taxon>Actinomycetota</taxon>
        <taxon>Actinomycetes</taxon>
        <taxon>Mycobacteriales</taxon>
        <taxon>Mycobacteriaceae</taxon>
        <taxon>Mycobacterium</taxon>
    </lineage>
</organism>
<proteinExistence type="predicted"/>
<dbReference type="AlphaFoldDB" id="A0A9X2YYH5"/>
<dbReference type="RefSeq" id="WP_263993912.1">
    <property type="nucleotide sequence ID" value="NZ_JACKVK010000001.1"/>
</dbReference>
<comment type="caution">
    <text evidence="1">The sequence shown here is derived from an EMBL/GenBank/DDBJ whole genome shotgun (WGS) entry which is preliminary data.</text>
</comment>
<accession>A0A9X2YYH5</accession>
<protein>
    <submittedName>
        <fullName evidence="1">NAD(P)/FAD-dependent oxidoreductase</fullName>
    </submittedName>
</protein>
<dbReference type="SUPFAM" id="SSF51905">
    <property type="entry name" value="FAD/NAD(P)-binding domain"/>
    <property type="match status" value="1"/>
</dbReference>
<dbReference type="Gene3D" id="3.50.50.60">
    <property type="entry name" value="FAD/NAD(P)-binding domain"/>
    <property type="match status" value="1"/>
</dbReference>
<reference evidence="1" key="2">
    <citation type="journal article" date="2022" name="BMC Genomics">
        <title>Comparative genome analysis of mycobacteria focusing on tRNA and non-coding RNA.</title>
        <authorList>
            <person name="Behra P.R.K."/>
            <person name="Pettersson B.M.F."/>
            <person name="Ramesh M."/>
            <person name="Das S."/>
            <person name="Dasgupta S."/>
            <person name="Kirsebom L.A."/>
        </authorList>
    </citation>
    <scope>NUCLEOTIDE SEQUENCE</scope>
    <source>
        <strain evidence="1">DSM 44838</strain>
    </source>
</reference>
<name>A0A9X2YYH5_9MYCO</name>
<evidence type="ECO:0000313" key="1">
    <source>
        <dbReference type="EMBL" id="MCV7419177.1"/>
    </source>
</evidence>
<gene>
    <name evidence="1" type="ORF">H7K45_01355</name>
</gene>
<evidence type="ECO:0000313" key="2">
    <source>
        <dbReference type="Proteomes" id="UP001141629"/>
    </source>
</evidence>
<dbReference type="InterPro" id="IPR036188">
    <property type="entry name" value="FAD/NAD-bd_sf"/>
</dbReference>